<gene>
    <name evidence="3" type="ORF">BDQ12DRAFT_717378</name>
</gene>
<dbReference type="GO" id="GO:0031267">
    <property type="term" value="F:small GTPase binding"/>
    <property type="evidence" value="ECO:0007669"/>
    <property type="project" value="InterPro"/>
</dbReference>
<dbReference type="PANTHER" id="PTHR12783">
    <property type="entry name" value="RALA BINDING PROTEIN 1 RALBP1"/>
    <property type="match status" value="1"/>
</dbReference>
<feature type="compositionally biased region" description="Polar residues" evidence="1">
    <location>
        <begin position="552"/>
        <end position="562"/>
    </location>
</feature>
<dbReference type="InterPro" id="IPR000198">
    <property type="entry name" value="RhoGAP_dom"/>
</dbReference>
<keyword evidence="4" id="KW-1185">Reference proteome</keyword>
<dbReference type="CDD" id="cd00159">
    <property type="entry name" value="RhoGAP"/>
    <property type="match status" value="1"/>
</dbReference>
<feature type="region of interest" description="Disordered" evidence="1">
    <location>
        <begin position="531"/>
        <end position="562"/>
    </location>
</feature>
<protein>
    <recommendedName>
        <fullName evidence="2">Rho-GAP domain-containing protein</fullName>
    </recommendedName>
</protein>
<dbReference type="GO" id="GO:0005096">
    <property type="term" value="F:GTPase activator activity"/>
    <property type="evidence" value="ECO:0007669"/>
    <property type="project" value="InterPro"/>
</dbReference>
<dbReference type="SUPFAM" id="SSF48350">
    <property type="entry name" value="GTPase activation domain, GAP"/>
    <property type="match status" value="1"/>
</dbReference>
<feature type="compositionally biased region" description="Polar residues" evidence="1">
    <location>
        <begin position="1265"/>
        <end position="1289"/>
    </location>
</feature>
<feature type="region of interest" description="Disordered" evidence="1">
    <location>
        <begin position="1393"/>
        <end position="1430"/>
    </location>
</feature>
<feature type="compositionally biased region" description="Low complexity" evidence="1">
    <location>
        <begin position="599"/>
        <end position="622"/>
    </location>
</feature>
<feature type="domain" description="Rho-GAP" evidence="2">
    <location>
        <begin position="751"/>
        <end position="994"/>
    </location>
</feature>
<evidence type="ECO:0000313" key="4">
    <source>
        <dbReference type="Proteomes" id="UP000308652"/>
    </source>
</evidence>
<feature type="compositionally biased region" description="Basic and acidic residues" evidence="1">
    <location>
        <begin position="315"/>
        <end position="340"/>
    </location>
</feature>
<feature type="compositionally biased region" description="Polar residues" evidence="1">
    <location>
        <begin position="1"/>
        <end position="16"/>
    </location>
</feature>
<dbReference type="PANTHER" id="PTHR12783:SF5">
    <property type="entry name" value="RALA-BINDING PROTEIN 1"/>
    <property type="match status" value="1"/>
</dbReference>
<feature type="compositionally biased region" description="Basic and acidic residues" evidence="1">
    <location>
        <begin position="185"/>
        <end position="200"/>
    </location>
</feature>
<feature type="compositionally biased region" description="Polar residues" evidence="1">
    <location>
        <begin position="421"/>
        <end position="436"/>
    </location>
</feature>
<feature type="compositionally biased region" description="Polar residues" evidence="1">
    <location>
        <begin position="1195"/>
        <end position="1215"/>
    </location>
</feature>
<feature type="region of interest" description="Disordered" evidence="1">
    <location>
        <begin position="857"/>
        <end position="883"/>
    </location>
</feature>
<sequence>MSTDADTSGTSPSSNGLKYPVNAAAAPDRMHVGRSDISSPSLTPSSSSTSFPSSPASSMHLNAAAAAHNLTQSDINLGSSDHLSAHSHSPSPSPSPSYPPLGAAPQRFNERSLTAVAPRSSSLPLSMGTAYSKTTPPPPASPSTSAASKGINAAVAGGIKLKRAFAGRRSKKSEDTSAMFSRNAMGREQDSRQYEQHRTEPASSSPASAQVSPSASSCHAQPKGAKLQLSQLATHVFHKKSAKSPQEGLTSPAPPPPPKSTTARHNAPLPMQLGTQQQLSPESSSTPNQRSSIIPISPGISSAVNFMRMGAEEEERQREKAEEPVKAEKTEQKEAWRKSDSTNSHHTIRPGAVAANRASRPVSMAESFHSTHTIVPVNKRLSALITDADFGMPEEDDDSFQSMDEISTTSSSTSSISSSTNNRNNIPTKASSTPSAKLNKRRSMSLNLGSPFMKTPIPAYPPSASATELKHPSHSISEGVPPLTPPASMRENQNPLLAPHAHAQHTNSQGFISQASAAGEIRGRLHNVLAPSTSSSTASRDRNLPALPPHTVQHSQSQASAPLPSFRQTAISMTSGFAPAAGLAKRAVEKMGRAWGGISSSSSNSGYSSSSSSNTAPSSFSSASHMHDYALARTNSNQSTSGTGHGHGHSAANIYNHLKGHKQRRTPNSPSGSYSVTSSMTSGSDSDAYIPPPGPVLGRMVRPPLKLSSGAVATGVVFKRDLRTVVRETAVGVGCAPGSVDAERGVPAGREELKELEQRRLPALVVRCAQHLLIWGVQEEGLFRVSGRPSHVSKLRVEFDTGADYDMMECTPGDLDPHAVASVFKSFLRDLPEALLTNNLVPYFEAAISQESSNNPAESFVAARSESKGPGLPTGPRAGGQLPAIRKPPSLSTLAMPSFAGMRPPSASLLKALRALVAQLPEENRDLIRTLIELIKATAAASKVTKMPLSNLLLLFCPSLNMSPPLLRILCEADGIWIKEKEVPVLDIKRETVYFDISAPSTARPSGSDEGEHSQEDAEEQSVQSSRRTSEDHPSSDYDASAEGSLLIEDNDPQRRWTAVDRPDVPTVYLDCQSRASSASVSSTGQEATHSRDVSVTSSSPQDDASLSSDGYSAVLPNPHALPPPPLSLSAESVATPSTSSGQQSLPHLPLENVDDLYMPSKTDQESTGAPKIADLTPLSLNNTSSRRPMISNPVPVNSPVQFPSSSVENIQPPQISKRRSIPILSLPSFSPLSSSSQPPSPADSTSSQRGLRTKKPSLRLLFSKRSSASLSGLVGTSTTRPIISSPMTQPGAGPYMQNRAASDSSVSTPISAVTAPQSSLPHLPPVLDTPIEGSSLGFELGLEVSPPSTSSSDRNQGTEGDTIDRETTSLSIKVGQTPIADQYRFPSAASSQTSLVSVSQPGVSQLRPNPIVRGRGASVSSTASSNHLGLLDDADSEEEDWTNSVLLAADVNGQWSIQHPSRA</sequence>
<feature type="compositionally biased region" description="Low complexity" evidence="1">
    <location>
        <begin position="291"/>
        <end position="302"/>
    </location>
</feature>
<feature type="compositionally biased region" description="Low complexity" evidence="1">
    <location>
        <begin position="38"/>
        <end position="70"/>
    </location>
</feature>
<dbReference type="PROSITE" id="PS50238">
    <property type="entry name" value="RHOGAP"/>
    <property type="match status" value="1"/>
</dbReference>
<feature type="region of interest" description="Disordered" evidence="1">
    <location>
        <begin position="459"/>
        <end position="479"/>
    </location>
</feature>
<feature type="compositionally biased region" description="Polar residues" evidence="1">
    <location>
        <begin position="1347"/>
        <end position="1360"/>
    </location>
</feature>
<feature type="region of interest" description="Disordered" evidence="1">
    <location>
        <begin position="999"/>
        <end position="1060"/>
    </location>
</feature>
<dbReference type="Proteomes" id="UP000308652">
    <property type="component" value="Unassembled WGS sequence"/>
</dbReference>
<feature type="region of interest" description="Disordered" evidence="1">
    <location>
        <begin position="1340"/>
        <end position="1371"/>
    </location>
</feature>
<feature type="region of interest" description="Disordered" evidence="1">
    <location>
        <begin position="390"/>
        <end position="440"/>
    </location>
</feature>
<dbReference type="OrthoDB" id="185175at2759"/>
<feature type="region of interest" description="Disordered" evidence="1">
    <location>
        <begin position="1076"/>
        <end position="1326"/>
    </location>
</feature>
<dbReference type="Gene3D" id="1.10.555.10">
    <property type="entry name" value="Rho GTPase activation protein"/>
    <property type="match status" value="1"/>
</dbReference>
<feature type="compositionally biased region" description="Low complexity" evidence="1">
    <location>
        <begin position="77"/>
        <end position="90"/>
    </location>
</feature>
<feature type="region of interest" description="Disordered" evidence="1">
    <location>
        <begin position="164"/>
        <end position="359"/>
    </location>
</feature>
<feature type="compositionally biased region" description="Polar residues" evidence="1">
    <location>
        <begin position="1419"/>
        <end position="1428"/>
    </location>
</feature>
<evidence type="ECO:0000313" key="3">
    <source>
        <dbReference type="EMBL" id="TFK44206.1"/>
    </source>
</evidence>
<evidence type="ECO:0000259" key="2">
    <source>
        <dbReference type="PROSITE" id="PS50238"/>
    </source>
</evidence>
<feature type="compositionally biased region" description="Polar residues" evidence="1">
    <location>
        <begin position="273"/>
        <end position="290"/>
    </location>
</feature>
<feature type="compositionally biased region" description="Polar residues" evidence="1">
    <location>
        <begin position="1136"/>
        <end position="1146"/>
    </location>
</feature>
<name>A0A5C3MIL6_9AGAR</name>
<dbReference type="EMBL" id="ML213590">
    <property type="protein sequence ID" value="TFK44206.1"/>
    <property type="molecule type" value="Genomic_DNA"/>
</dbReference>
<feature type="compositionally biased region" description="Low complexity" evidence="1">
    <location>
        <begin position="201"/>
        <end position="217"/>
    </location>
</feature>
<dbReference type="STRING" id="68775.A0A5C3MIL6"/>
<dbReference type="SMART" id="SM00324">
    <property type="entry name" value="RhoGAP"/>
    <property type="match status" value="1"/>
</dbReference>
<organism evidence="3 4">
    <name type="scientific">Crucibulum laeve</name>
    <dbReference type="NCBI Taxonomy" id="68775"/>
    <lineage>
        <taxon>Eukaryota</taxon>
        <taxon>Fungi</taxon>
        <taxon>Dikarya</taxon>
        <taxon>Basidiomycota</taxon>
        <taxon>Agaricomycotina</taxon>
        <taxon>Agaricomycetes</taxon>
        <taxon>Agaricomycetidae</taxon>
        <taxon>Agaricales</taxon>
        <taxon>Agaricineae</taxon>
        <taxon>Nidulariaceae</taxon>
        <taxon>Crucibulum</taxon>
    </lineage>
</organism>
<feature type="compositionally biased region" description="Low complexity" evidence="1">
    <location>
        <begin position="1098"/>
        <end position="1119"/>
    </location>
</feature>
<feature type="compositionally biased region" description="Polar residues" evidence="1">
    <location>
        <begin position="1393"/>
        <end position="1408"/>
    </location>
</feature>
<feature type="compositionally biased region" description="Low complexity" evidence="1">
    <location>
        <begin position="669"/>
        <end position="687"/>
    </location>
</feature>
<dbReference type="Pfam" id="PF00620">
    <property type="entry name" value="RhoGAP"/>
    <property type="match status" value="2"/>
</dbReference>
<reference evidence="3 4" key="1">
    <citation type="journal article" date="2019" name="Nat. Ecol. Evol.">
        <title>Megaphylogeny resolves global patterns of mushroom evolution.</title>
        <authorList>
            <person name="Varga T."/>
            <person name="Krizsan K."/>
            <person name="Foldi C."/>
            <person name="Dima B."/>
            <person name="Sanchez-Garcia M."/>
            <person name="Sanchez-Ramirez S."/>
            <person name="Szollosi G.J."/>
            <person name="Szarkandi J.G."/>
            <person name="Papp V."/>
            <person name="Albert L."/>
            <person name="Andreopoulos W."/>
            <person name="Angelini C."/>
            <person name="Antonin V."/>
            <person name="Barry K.W."/>
            <person name="Bougher N.L."/>
            <person name="Buchanan P."/>
            <person name="Buyck B."/>
            <person name="Bense V."/>
            <person name="Catcheside P."/>
            <person name="Chovatia M."/>
            <person name="Cooper J."/>
            <person name="Damon W."/>
            <person name="Desjardin D."/>
            <person name="Finy P."/>
            <person name="Geml J."/>
            <person name="Haridas S."/>
            <person name="Hughes K."/>
            <person name="Justo A."/>
            <person name="Karasinski D."/>
            <person name="Kautmanova I."/>
            <person name="Kiss B."/>
            <person name="Kocsube S."/>
            <person name="Kotiranta H."/>
            <person name="LaButti K.M."/>
            <person name="Lechner B.E."/>
            <person name="Liimatainen K."/>
            <person name="Lipzen A."/>
            <person name="Lukacs Z."/>
            <person name="Mihaltcheva S."/>
            <person name="Morgado L.N."/>
            <person name="Niskanen T."/>
            <person name="Noordeloos M.E."/>
            <person name="Ohm R.A."/>
            <person name="Ortiz-Santana B."/>
            <person name="Ovrebo C."/>
            <person name="Racz N."/>
            <person name="Riley R."/>
            <person name="Savchenko A."/>
            <person name="Shiryaev A."/>
            <person name="Soop K."/>
            <person name="Spirin V."/>
            <person name="Szebenyi C."/>
            <person name="Tomsovsky M."/>
            <person name="Tulloss R.E."/>
            <person name="Uehling J."/>
            <person name="Grigoriev I.V."/>
            <person name="Vagvolgyi C."/>
            <person name="Papp T."/>
            <person name="Martin F.M."/>
            <person name="Miettinen O."/>
            <person name="Hibbett D.S."/>
            <person name="Nagy L.G."/>
        </authorList>
    </citation>
    <scope>NUCLEOTIDE SEQUENCE [LARGE SCALE GENOMIC DNA]</scope>
    <source>
        <strain evidence="3 4">CBS 166.37</strain>
    </source>
</reference>
<feature type="region of interest" description="Disordered" evidence="1">
    <location>
        <begin position="1"/>
        <end position="149"/>
    </location>
</feature>
<feature type="region of interest" description="Disordered" evidence="1">
    <location>
        <begin position="597"/>
        <end position="622"/>
    </location>
</feature>
<dbReference type="InterPro" id="IPR008936">
    <property type="entry name" value="Rho_GTPase_activation_prot"/>
</dbReference>
<dbReference type="InterPro" id="IPR039767">
    <property type="entry name" value="RALBP1"/>
</dbReference>
<accession>A0A5C3MIL6</accession>
<proteinExistence type="predicted"/>
<evidence type="ECO:0000256" key="1">
    <source>
        <dbReference type="SAM" id="MobiDB-lite"/>
    </source>
</evidence>
<feature type="region of interest" description="Disordered" evidence="1">
    <location>
        <begin position="661"/>
        <end position="695"/>
    </location>
</feature>
<feature type="compositionally biased region" description="Low complexity" evidence="1">
    <location>
        <begin position="1222"/>
        <end position="1248"/>
    </location>
</feature>
<dbReference type="GO" id="GO:0007264">
    <property type="term" value="P:small GTPase-mediated signal transduction"/>
    <property type="evidence" value="ECO:0007669"/>
    <property type="project" value="InterPro"/>
</dbReference>
<feature type="compositionally biased region" description="Low complexity" evidence="1">
    <location>
        <begin position="406"/>
        <end position="420"/>
    </location>
</feature>
<feature type="compositionally biased region" description="Polar residues" evidence="1">
    <location>
        <begin position="1300"/>
        <end position="1321"/>
    </location>
</feature>